<sequence length="430" mass="49335">MRRYESYKDSGVEWLGKIPSQWELTIGMNVFRENKRDNKGMKEKTVLSLSYGQIIIKPEEKLVGLVPESFETYQIVEPNDIIIRCTDLQNDKTSLRTGLAKDKGIITSAYLNLKVINNHSAKFLHYYLHTLDITKVLYKFGSGLRQNLSFLDFKRLPIIDIPLSEQQKIAQFLDEKTAKIDQAVDLAEKQIALLKEHKQILIQNAVIRGLNPDVPLKDSGVEWIGQVPEHWEVKKLKYLAKLSPSKSEITCNHEESCSFIPMEKLKLNTLVLDEIKQIKNVYSAYTYFRDEDLLIAKVTPCFENKNFAIAKNLVNSIGFGSSEIYVLRTYNNLLNKFLFYRLQEQNFMEIAISKMSGTGGLKRVPSEFINNFQLALPPFCEQQKIADYLDKQTAKIDQAIALKTAHIEKLKEYKSVLINDVVTGKVRVSV</sequence>
<dbReference type="SUPFAM" id="SSF116734">
    <property type="entry name" value="DNA methylase specificity domain"/>
    <property type="match status" value="2"/>
</dbReference>
<organism evidence="5 6">
    <name type="scientific">Haemophilus paraphrohaemolyticus HK411</name>
    <dbReference type="NCBI Taxonomy" id="1095743"/>
    <lineage>
        <taxon>Bacteria</taxon>
        <taxon>Pseudomonadati</taxon>
        <taxon>Pseudomonadota</taxon>
        <taxon>Gammaproteobacteria</taxon>
        <taxon>Pasteurellales</taxon>
        <taxon>Pasteurellaceae</taxon>
        <taxon>Haemophilus</taxon>
    </lineage>
</organism>
<comment type="caution">
    <text evidence="5">The sequence shown here is derived from an EMBL/GenBank/DDBJ whole genome shotgun (WGS) entry which is preliminary data.</text>
</comment>
<dbReference type="PANTHER" id="PTHR30408:SF12">
    <property type="entry name" value="TYPE I RESTRICTION ENZYME MJAVIII SPECIFICITY SUBUNIT"/>
    <property type="match status" value="1"/>
</dbReference>
<dbReference type="PATRIC" id="fig|1095743.3.peg.453"/>
<dbReference type="CDD" id="cd17260">
    <property type="entry name" value="RMtype1_S_EcoEI-TRD1-CR1_like"/>
    <property type="match status" value="1"/>
</dbReference>
<comment type="similarity">
    <text evidence="1">Belongs to the type-I restriction system S methylase family.</text>
</comment>
<dbReference type="OrthoDB" id="9798929at2"/>
<name>I2NLZ3_9PAST</name>
<dbReference type="AlphaFoldDB" id="I2NLZ3"/>
<dbReference type="PANTHER" id="PTHR30408">
    <property type="entry name" value="TYPE-1 RESTRICTION ENZYME ECOKI SPECIFICITY PROTEIN"/>
    <property type="match status" value="1"/>
</dbReference>
<dbReference type="InterPro" id="IPR052021">
    <property type="entry name" value="Type-I_RS_S_subunit"/>
</dbReference>
<proteinExistence type="inferred from homology"/>
<gene>
    <name evidence="5" type="ORF">HMPREF1054_1944</name>
</gene>
<evidence type="ECO:0000313" key="6">
    <source>
        <dbReference type="Proteomes" id="UP000003345"/>
    </source>
</evidence>
<accession>I2NLZ3</accession>
<evidence type="ECO:0000256" key="2">
    <source>
        <dbReference type="ARBA" id="ARBA00022747"/>
    </source>
</evidence>
<feature type="domain" description="Type I restriction modification DNA specificity" evidence="4">
    <location>
        <begin position="228"/>
        <end position="396"/>
    </location>
</feature>
<dbReference type="Proteomes" id="UP000003345">
    <property type="component" value="Unassembled WGS sequence"/>
</dbReference>
<evidence type="ECO:0000256" key="3">
    <source>
        <dbReference type="ARBA" id="ARBA00023125"/>
    </source>
</evidence>
<dbReference type="InterPro" id="IPR000055">
    <property type="entry name" value="Restrct_endonuc_typeI_TRD"/>
</dbReference>
<evidence type="ECO:0000259" key="4">
    <source>
        <dbReference type="Pfam" id="PF01420"/>
    </source>
</evidence>
<dbReference type="GO" id="GO:0009307">
    <property type="term" value="P:DNA restriction-modification system"/>
    <property type="evidence" value="ECO:0007669"/>
    <property type="project" value="UniProtKB-KW"/>
</dbReference>
<evidence type="ECO:0000313" key="5">
    <source>
        <dbReference type="EMBL" id="EIG26854.1"/>
    </source>
</evidence>
<keyword evidence="3" id="KW-0238">DNA-binding</keyword>
<dbReference type="Gene3D" id="3.90.220.20">
    <property type="entry name" value="DNA methylase specificity domains"/>
    <property type="match status" value="2"/>
</dbReference>
<dbReference type="GO" id="GO:0003677">
    <property type="term" value="F:DNA binding"/>
    <property type="evidence" value="ECO:0007669"/>
    <property type="project" value="UniProtKB-KW"/>
</dbReference>
<dbReference type="InterPro" id="IPR044946">
    <property type="entry name" value="Restrct_endonuc_typeI_TRD_sf"/>
</dbReference>
<dbReference type="Pfam" id="PF01420">
    <property type="entry name" value="Methylase_S"/>
    <property type="match status" value="2"/>
</dbReference>
<dbReference type="EMBL" id="AJMU01000028">
    <property type="protein sequence ID" value="EIG26854.1"/>
    <property type="molecule type" value="Genomic_DNA"/>
</dbReference>
<reference evidence="5 6" key="1">
    <citation type="submission" date="2012-04" db="EMBL/GenBank/DDBJ databases">
        <authorList>
            <person name="Harkins D.M."/>
            <person name="Madupu R."/>
            <person name="Durkin A.S."/>
            <person name="Torralba M."/>
            <person name="Methe B."/>
            <person name="Sutton G.G."/>
            <person name="Nelson K.E."/>
        </authorList>
    </citation>
    <scope>NUCLEOTIDE SEQUENCE [LARGE SCALE GENOMIC DNA]</scope>
    <source>
        <strain evidence="5 6">HK411</strain>
    </source>
</reference>
<keyword evidence="2" id="KW-0680">Restriction system</keyword>
<protein>
    <submittedName>
        <fullName evidence="5">Type I restriction modification DNA specificity domain protein</fullName>
    </submittedName>
</protein>
<dbReference type="Gene3D" id="1.10.287.1120">
    <property type="entry name" value="Bipartite methylase S protein"/>
    <property type="match status" value="1"/>
</dbReference>
<dbReference type="RefSeq" id="WP_005708180.1">
    <property type="nucleotide sequence ID" value="NZ_AJMU01000028.1"/>
</dbReference>
<evidence type="ECO:0000256" key="1">
    <source>
        <dbReference type="ARBA" id="ARBA00010923"/>
    </source>
</evidence>
<dbReference type="eggNOG" id="COG0732">
    <property type="taxonomic scope" value="Bacteria"/>
</dbReference>
<feature type="domain" description="Type I restriction modification DNA specificity" evidence="4">
    <location>
        <begin position="78"/>
        <end position="179"/>
    </location>
</feature>